<evidence type="ECO:0000313" key="1">
    <source>
        <dbReference type="EMBL" id="RXH71492.1"/>
    </source>
</evidence>
<dbReference type="AlphaFoldDB" id="A0A498HNL7"/>
<protein>
    <submittedName>
        <fullName evidence="1">Uncharacterized protein</fullName>
    </submittedName>
</protein>
<name>A0A498HNL7_MALDO</name>
<evidence type="ECO:0000313" key="2">
    <source>
        <dbReference type="Proteomes" id="UP000290289"/>
    </source>
</evidence>
<organism evidence="1 2">
    <name type="scientific">Malus domestica</name>
    <name type="common">Apple</name>
    <name type="synonym">Pyrus malus</name>
    <dbReference type="NCBI Taxonomy" id="3750"/>
    <lineage>
        <taxon>Eukaryota</taxon>
        <taxon>Viridiplantae</taxon>
        <taxon>Streptophyta</taxon>
        <taxon>Embryophyta</taxon>
        <taxon>Tracheophyta</taxon>
        <taxon>Spermatophyta</taxon>
        <taxon>Magnoliopsida</taxon>
        <taxon>eudicotyledons</taxon>
        <taxon>Gunneridae</taxon>
        <taxon>Pentapetalae</taxon>
        <taxon>rosids</taxon>
        <taxon>fabids</taxon>
        <taxon>Rosales</taxon>
        <taxon>Rosaceae</taxon>
        <taxon>Amygdaloideae</taxon>
        <taxon>Maleae</taxon>
        <taxon>Malus</taxon>
    </lineage>
</organism>
<reference evidence="1 2" key="1">
    <citation type="submission" date="2018-10" db="EMBL/GenBank/DDBJ databases">
        <title>A high-quality apple genome assembly.</title>
        <authorList>
            <person name="Hu J."/>
        </authorList>
    </citation>
    <scope>NUCLEOTIDE SEQUENCE [LARGE SCALE GENOMIC DNA]</scope>
    <source>
        <strain evidence="2">cv. HFTH1</strain>
        <tissue evidence="1">Young leaf</tissue>
    </source>
</reference>
<proteinExistence type="predicted"/>
<keyword evidence="2" id="KW-1185">Reference proteome</keyword>
<accession>A0A498HNL7</accession>
<gene>
    <name evidence="1" type="ORF">DVH24_018847</name>
</gene>
<sequence>MCTKILGFLCFCFECGKFWNFFSVFGFWDRDLRIWSGIWAGKGSKKKKIEDATNGSTADHDMHVAFDGRLVQSCVISSTSGKLFDWGFWTRVGFSIVVLMVKAKSGDRRRREGG</sequence>
<dbReference type="Proteomes" id="UP000290289">
    <property type="component" value="Chromosome 16"/>
</dbReference>
<comment type="caution">
    <text evidence="1">The sequence shown here is derived from an EMBL/GenBank/DDBJ whole genome shotgun (WGS) entry which is preliminary data.</text>
</comment>
<dbReference type="EMBL" id="RDQH01000342">
    <property type="protein sequence ID" value="RXH71492.1"/>
    <property type="molecule type" value="Genomic_DNA"/>
</dbReference>